<feature type="region of interest" description="Disordered" evidence="10">
    <location>
        <begin position="191"/>
        <end position="251"/>
    </location>
</feature>
<dbReference type="CDD" id="cd21076">
    <property type="entry name" value="DBD_XPA"/>
    <property type="match status" value="1"/>
</dbReference>
<dbReference type="EMBL" id="CACRXK020001651">
    <property type="protein sequence ID" value="CAB3990396.1"/>
    <property type="molecule type" value="Genomic_DNA"/>
</dbReference>
<dbReference type="GO" id="GO:0003684">
    <property type="term" value="F:damaged DNA binding"/>
    <property type="evidence" value="ECO:0007669"/>
    <property type="project" value="InterPro"/>
</dbReference>
<dbReference type="InterPro" id="IPR022652">
    <property type="entry name" value="Znf_XPA_CS"/>
</dbReference>
<dbReference type="GO" id="GO:0006284">
    <property type="term" value="P:base-excision repair"/>
    <property type="evidence" value="ECO:0007669"/>
    <property type="project" value="TreeGrafter"/>
</dbReference>
<dbReference type="GO" id="GO:0070914">
    <property type="term" value="P:UV-damage excision repair"/>
    <property type="evidence" value="ECO:0007669"/>
    <property type="project" value="TreeGrafter"/>
</dbReference>
<dbReference type="PANTHER" id="PTHR10142:SF0">
    <property type="entry name" value="DNA REPAIR PROTEIN COMPLEMENTING XP-A CELLS"/>
    <property type="match status" value="1"/>
</dbReference>
<comment type="subcellular location">
    <subcellularLocation>
        <location evidence="1">Nucleus</location>
    </subcellularLocation>
</comment>
<name>A0A7D9HRU5_PARCT</name>
<dbReference type="InterPro" id="IPR000465">
    <property type="entry name" value="XPA/RAD14"/>
</dbReference>
<evidence type="ECO:0000313" key="12">
    <source>
        <dbReference type="Proteomes" id="UP001152795"/>
    </source>
</evidence>
<comment type="caution">
    <text evidence="11">The sequence shown here is derived from an EMBL/GenBank/DDBJ whole genome shotgun (WGS) entry which is preliminary data.</text>
</comment>
<dbReference type="InterPro" id="IPR037129">
    <property type="entry name" value="XPA_sf"/>
</dbReference>
<dbReference type="SUPFAM" id="SSF46955">
    <property type="entry name" value="Putative DNA-binding domain"/>
    <property type="match status" value="1"/>
</dbReference>
<evidence type="ECO:0000256" key="9">
    <source>
        <dbReference type="ARBA" id="ARBA00023242"/>
    </source>
</evidence>
<evidence type="ECO:0000256" key="5">
    <source>
        <dbReference type="ARBA" id="ARBA00022771"/>
    </source>
</evidence>
<dbReference type="InterPro" id="IPR009061">
    <property type="entry name" value="DNA-bd_dom_put_sf"/>
</dbReference>
<accession>A0A7D9HRU5</accession>
<dbReference type="GO" id="GO:0008270">
    <property type="term" value="F:zinc ion binding"/>
    <property type="evidence" value="ECO:0007669"/>
    <property type="project" value="UniProtKB-KW"/>
</dbReference>
<protein>
    <submittedName>
        <fullName evidence="11">DNA repair complementing XP-A cells-like</fullName>
    </submittedName>
</protein>
<keyword evidence="8" id="KW-0234">DNA repair</keyword>
<dbReference type="AlphaFoldDB" id="A0A7D9HRU5"/>
<dbReference type="SUPFAM" id="SSF57716">
    <property type="entry name" value="Glucocorticoid receptor-like (DNA-binding domain)"/>
    <property type="match status" value="1"/>
</dbReference>
<dbReference type="OrthoDB" id="68328at2759"/>
<dbReference type="Pfam" id="PF01286">
    <property type="entry name" value="XPA_N"/>
    <property type="match status" value="1"/>
</dbReference>
<feature type="region of interest" description="Disordered" evidence="10">
    <location>
        <begin position="36"/>
        <end position="56"/>
    </location>
</feature>
<feature type="compositionally biased region" description="Basic and acidic residues" evidence="10">
    <location>
        <begin position="227"/>
        <end position="239"/>
    </location>
</feature>
<dbReference type="Proteomes" id="UP001152795">
    <property type="component" value="Unassembled WGS sequence"/>
</dbReference>
<feature type="compositionally biased region" description="Polar residues" evidence="10">
    <location>
        <begin position="36"/>
        <end position="46"/>
    </location>
</feature>
<dbReference type="PANTHER" id="PTHR10142">
    <property type="entry name" value="DNA REPAIR PROTEIN COMPLEMENTING XP-A CELLS"/>
    <property type="match status" value="1"/>
</dbReference>
<keyword evidence="4" id="KW-0227">DNA damage</keyword>
<dbReference type="NCBIfam" id="TIGR00598">
    <property type="entry name" value="rad14"/>
    <property type="match status" value="1"/>
</dbReference>
<evidence type="ECO:0000256" key="1">
    <source>
        <dbReference type="ARBA" id="ARBA00004123"/>
    </source>
</evidence>
<evidence type="ECO:0000256" key="4">
    <source>
        <dbReference type="ARBA" id="ARBA00022763"/>
    </source>
</evidence>
<dbReference type="GO" id="GO:0000110">
    <property type="term" value="C:nucleotide-excision repair factor 1 complex"/>
    <property type="evidence" value="ECO:0007669"/>
    <property type="project" value="TreeGrafter"/>
</dbReference>
<keyword evidence="9" id="KW-0539">Nucleus</keyword>
<evidence type="ECO:0000313" key="11">
    <source>
        <dbReference type="EMBL" id="CAB3990396.1"/>
    </source>
</evidence>
<keyword evidence="7" id="KW-0238">DNA-binding</keyword>
<evidence type="ECO:0000256" key="10">
    <source>
        <dbReference type="SAM" id="MobiDB-lite"/>
    </source>
</evidence>
<dbReference type="GO" id="GO:1901255">
    <property type="term" value="P:nucleotide-excision repair involved in interstrand cross-link repair"/>
    <property type="evidence" value="ECO:0007669"/>
    <property type="project" value="TreeGrafter"/>
</dbReference>
<gene>
    <name evidence="11" type="ORF">PACLA_8A079013</name>
</gene>
<keyword evidence="6" id="KW-0862">Zinc</keyword>
<evidence type="ECO:0000256" key="2">
    <source>
        <dbReference type="ARBA" id="ARBA00005548"/>
    </source>
</evidence>
<evidence type="ECO:0000256" key="7">
    <source>
        <dbReference type="ARBA" id="ARBA00023125"/>
    </source>
</evidence>
<reference evidence="11" key="1">
    <citation type="submission" date="2020-04" db="EMBL/GenBank/DDBJ databases">
        <authorList>
            <person name="Alioto T."/>
            <person name="Alioto T."/>
            <person name="Gomez Garrido J."/>
        </authorList>
    </citation>
    <scope>NUCLEOTIDE SEQUENCE</scope>
    <source>
        <strain evidence="11">A484AB</strain>
    </source>
</reference>
<sequence length="272" mass="31314">MENSETKPTLTDKQRARIERNRQRAVLLRNARLTSHPYTSKSTNTSERSEGLPGVTSRTLDTGGGFLLDLDDHIEAEKELNVVFEPGPELDAEQLRCLECGKSFLDSFLYKHFTIAVCDGCRDNNDKHALITKTDAKTQFLLKDCDLERREPVLRCIVKKNPHKSTWGDMKLYLKSQVVARSLEIWGDEEAMEEERERRAGARDKKKQKQFDKKVKELRRAVRTSTWKRDSSQHMHDFPAEGEAGGEVYDEESDTWTKTCRTCGHGVTYEKM</sequence>
<comment type="similarity">
    <text evidence="2">Belongs to the XPA family.</text>
</comment>
<dbReference type="Pfam" id="PF05181">
    <property type="entry name" value="XPA_C"/>
    <property type="match status" value="1"/>
</dbReference>
<organism evidence="11 12">
    <name type="scientific">Paramuricea clavata</name>
    <name type="common">Red gorgonian</name>
    <name type="synonym">Violescent sea-whip</name>
    <dbReference type="NCBI Taxonomy" id="317549"/>
    <lineage>
        <taxon>Eukaryota</taxon>
        <taxon>Metazoa</taxon>
        <taxon>Cnidaria</taxon>
        <taxon>Anthozoa</taxon>
        <taxon>Octocorallia</taxon>
        <taxon>Malacalcyonacea</taxon>
        <taxon>Plexauridae</taxon>
        <taxon>Paramuricea</taxon>
    </lineage>
</organism>
<feature type="compositionally biased region" description="Basic and acidic residues" evidence="10">
    <location>
        <begin position="195"/>
        <end position="220"/>
    </location>
</feature>
<dbReference type="Gene3D" id="3.90.530.10">
    <property type="entry name" value="XPA C-terminal domain"/>
    <property type="match status" value="1"/>
</dbReference>
<keyword evidence="3" id="KW-0479">Metal-binding</keyword>
<dbReference type="GO" id="GO:0000715">
    <property type="term" value="P:nucleotide-excision repair, DNA damage recognition"/>
    <property type="evidence" value="ECO:0007669"/>
    <property type="project" value="TreeGrafter"/>
</dbReference>
<dbReference type="PROSITE" id="PS00752">
    <property type="entry name" value="XPA_1"/>
    <property type="match status" value="1"/>
</dbReference>
<dbReference type="InterPro" id="IPR022656">
    <property type="entry name" value="XPA_C"/>
</dbReference>
<dbReference type="FunFam" id="3.90.530.10:FF:000001">
    <property type="entry name" value="DNA repair protein complementing XP-A cells"/>
    <property type="match status" value="1"/>
</dbReference>
<proteinExistence type="inferred from homology"/>
<keyword evidence="12" id="KW-1185">Reference proteome</keyword>
<evidence type="ECO:0000256" key="8">
    <source>
        <dbReference type="ARBA" id="ARBA00023204"/>
    </source>
</evidence>
<keyword evidence="5" id="KW-0863">Zinc-finger</keyword>
<evidence type="ECO:0000256" key="6">
    <source>
        <dbReference type="ARBA" id="ARBA00022833"/>
    </source>
</evidence>
<evidence type="ECO:0000256" key="3">
    <source>
        <dbReference type="ARBA" id="ARBA00022723"/>
    </source>
</evidence>